<proteinExistence type="predicted"/>
<keyword evidence="1" id="KW-0175">Coiled coil</keyword>
<feature type="coiled-coil region" evidence="1">
    <location>
        <begin position="202"/>
        <end position="303"/>
    </location>
</feature>
<organism evidence="3 4">
    <name type="scientific">Croceitalea marina</name>
    <dbReference type="NCBI Taxonomy" id="1775166"/>
    <lineage>
        <taxon>Bacteria</taxon>
        <taxon>Pseudomonadati</taxon>
        <taxon>Bacteroidota</taxon>
        <taxon>Flavobacteriia</taxon>
        <taxon>Flavobacteriales</taxon>
        <taxon>Flavobacteriaceae</taxon>
        <taxon>Croceitalea</taxon>
    </lineage>
</organism>
<dbReference type="SUPFAM" id="SSF52540">
    <property type="entry name" value="P-loop containing nucleoside triphosphate hydrolases"/>
    <property type="match status" value="1"/>
</dbReference>
<feature type="coiled-coil region" evidence="1">
    <location>
        <begin position="429"/>
        <end position="525"/>
    </location>
</feature>
<dbReference type="Proteomes" id="UP001597526">
    <property type="component" value="Unassembled WGS sequence"/>
</dbReference>
<feature type="domain" description="Rad50/SbcC-type AAA" evidence="2">
    <location>
        <begin position="5"/>
        <end position="241"/>
    </location>
</feature>
<gene>
    <name evidence="3" type="ORF">ACFSQJ_03925</name>
</gene>
<evidence type="ECO:0000259" key="2">
    <source>
        <dbReference type="Pfam" id="PF13476"/>
    </source>
</evidence>
<accession>A0ABW5MS09</accession>
<dbReference type="RefSeq" id="WP_377765734.1">
    <property type="nucleotide sequence ID" value="NZ_JBHULB010000006.1"/>
</dbReference>
<dbReference type="InterPro" id="IPR038729">
    <property type="entry name" value="Rad50/SbcC_AAA"/>
</dbReference>
<evidence type="ECO:0000313" key="3">
    <source>
        <dbReference type="EMBL" id="MFD2586062.1"/>
    </source>
</evidence>
<dbReference type="Pfam" id="PF13476">
    <property type="entry name" value="AAA_23"/>
    <property type="match status" value="1"/>
</dbReference>
<sequence length="675" mass="79132">MKILRLTIKNFKSYRESQTIEFATDNVKSITILEGQMGHGKSNFLNAFYWCLFDQYWDGDKNELIESPDPNTVYMFNKGATLDLSNEGEHIEMSIQIEFLDDNGNKYIASRSQTGFYSKKKWTFKRHSELNLERRSAADGTSKIYEGEAAINEVEKLFPPSLSNYFLLRGENRTELVKLQGKSKFQEALNELSKVALFKRCVLHLEKIKDELRRELAEDAEEEIKRQIEDALSRKENAIKVNNDYQETLAQLETVEQKKKDEYQYYRDRIKKDRDALELKGKIEIEENQIKQIGKQLDQLFEDQRKQVTRHWGSLLIQDLIEKTQKRYQEAVNSGTYPPDIKSSVIKKILHDLRCICGREVEEGSREYQLIERLKEINSYDHLIGQIEAIASNFDRLNNLLECYPIDIKEQSTKAQGFQAEIHTKNELIENYKKRIGDIDETLEELQNKQDEAHKELINTNNKIKETKELILTKRKELESIEKELTEYEKKIKKSKLPAIKLNLAEKSLREARNLKKQYEKAIYRDLESYTQEHWDLLVYDKLNYDRINLDPDEMYFEIYDKEGNPSRSIMNTGHSILLVLSFISALTRIAREIWKEEYPLVMDAPTSEIGESAMESALNGFTKVFNQAIVILKDGSVAHDLPKKLKEKVGKRYWIEFQKEKQHSSIISKELNHA</sequence>
<evidence type="ECO:0000256" key="1">
    <source>
        <dbReference type="SAM" id="Coils"/>
    </source>
</evidence>
<protein>
    <submittedName>
        <fullName evidence="3">AAA family ATPase</fullName>
    </submittedName>
</protein>
<keyword evidence="4" id="KW-1185">Reference proteome</keyword>
<dbReference type="PANTHER" id="PTHR32114">
    <property type="entry name" value="ABC TRANSPORTER ABCH.3"/>
    <property type="match status" value="1"/>
</dbReference>
<dbReference type="PANTHER" id="PTHR32114:SF2">
    <property type="entry name" value="ABC TRANSPORTER ABCH.3"/>
    <property type="match status" value="1"/>
</dbReference>
<dbReference type="EMBL" id="JBHULB010000006">
    <property type="protein sequence ID" value="MFD2586062.1"/>
    <property type="molecule type" value="Genomic_DNA"/>
</dbReference>
<reference evidence="4" key="1">
    <citation type="journal article" date="2019" name="Int. J. Syst. Evol. Microbiol.">
        <title>The Global Catalogue of Microorganisms (GCM) 10K type strain sequencing project: providing services to taxonomists for standard genome sequencing and annotation.</title>
        <authorList>
            <consortium name="The Broad Institute Genomics Platform"/>
            <consortium name="The Broad Institute Genome Sequencing Center for Infectious Disease"/>
            <person name="Wu L."/>
            <person name="Ma J."/>
        </authorList>
    </citation>
    <scope>NUCLEOTIDE SEQUENCE [LARGE SCALE GENOMIC DNA]</scope>
    <source>
        <strain evidence="4">KCTC 52368</strain>
    </source>
</reference>
<dbReference type="InterPro" id="IPR027417">
    <property type="entry name" value="P-loop_NTPase"/>
</dbReference>
<name>A0ABW5MS09_9FLAO</name>
<evidence type="ECO:0000313" key="4">
    <source>
        <dbReference type="Proteomes" id="UP001597526"/>
    </source>
</evidence>
<dbReference type="Gene3D" id="3.40.50.300">
    <property type="entry name" value="P-loop containing nucleotide triphosphate hydrolases"/>
    <property type="match status" value="2"/>
</dbReference>
<comment type="caution">
    <text evidence="3">The sequence shown here is derived from an EMBL/GenBank/DDBJ whole genome shotgun (WGS) entry which is preliminary data.</text>
</comment>